<evidence type="ECO:0000256" key="1">
    <source>
        <dbReference type="SAM" id="Coils"/>
    </source>
</evidence>
<keyword evidence="1" id="KW-0175">Coiled coil</keyword>
<keyword evidence="3" id="KW-1185">Reference proteome</keyword>
<reference evidence="2" key="1">
    <citation type="submission" date="2021-09" db="EMBL/GenBank/DDBJ databases">
        <authorList>
            <consortium name="AG Swart"/>
            <person name="Singh M."/>
            <person name="Singh A."/>
            <person name="Seah K."/>
            <person name="Emmerich C."/>
        </authorList>
    </citation>
    <scope>NUCLEOTIDE SEQUENCE</scope>
    <source>
        <strain evidence="2">ATCC30299</strain>
    </source>
</reference>
<evidence type="ECO:0000313" key="2">
    <source>
        <dbReference type="EMBL" id="CAG9311535.1"/>
    </source>
</evidence>
<accession>A0AAU9ICA4</accession>
<comment type="caution">
    <text evidence="2">The sequence shown here is derived from an EMBL/GenBank/DDBJ whole genome shotgun (WGS) entry which is preliminary data.</text>
</comment>
<organism evidence="2 3">
    <name type="scientific">Blepharisma stoltei</name>
    <dbReference type="NCBI Taxonomy" id="1481888"/>
    <lineage>
        <taxon>Eukaryota</taxon>
        <taxon>Sar</taxon>
        <taxon>Alveolata</taxon>
        <taxon>Ciliophora</taxon>
        <taxon>Postciliodesmatophora</taxon>
        <taxon>Heterotrichea</taxon>
        <taxon>Heterotrichida</taxon>
        <taxon>Blepharismidae</taxon>
        <taxon>Blepharisma</taxon>
    </lineage>
</organism>
<gene>
    <name evidence="2" type="ORF">BSTOLATCC_MIC3824</name>
</gene>
<protein>
    <submittedName>
        <fullName evidence="2">Uncharacterized protein</fullName>
    </submittedName>
</protein>
<feature type="coiled-coil region" evidence="1">
    <location>
        <begin position="113"/>
        <end position="165"/>
    </location>
</feature>
<evidence type="ECO:0000313" key="3">
    <source>
        <dbReference type="Proteomes" id="UP001162131"/>
    </source>
</evidence>
<name>A0AAU9ICA4_9CILI</name>
<dbReference type="AlphaFoldDB" id="A0AAU9ICA4"/>
<sequence length="186" mass="21264">MAFCFVLTPAFSMNSPDISTLSSSCADSLGVEVQDIELFTLVPLKDITKSREVVIKVKQNSFSLSFIEDLLTQRDQLQLQVQRSRDALIAYSQKLELQPDLKIPIDEKYAKKLAKLSEDNKKLRLLLKTQLENAEKLRSETQKTVENLRQEFDTLVKELLQANESKNLNLPKNITDKKLSVPRLKL</sequence>
<proteinExistence type="predicted"/>
<dbReference type="Proteomes" id="UP001162131">
    <property type="component" value="Unassembled WGS sequence"/>
</dbReference>
<dbReference type="EMBL" id="CAJZBQ010000004">
    <property type="protein sequence ID" value="CAG9311535.1"/>
    <property type="molecule type" value="Genomic_DNA"/>
</dbReference>